<accession>A0A1S1PN66</accession>
<gene>
    <name evidence="1" type="ORF">BBK14_24635</name>
</gene>
<sequence length="68" mass="6824">MPRGAGCSGCGGPDVAAAAPDAKSVIFDGMVHQLPRECGGCSAATSLTSVIAKKGDHRLVGHPCHPRI</sequence>
<comment type="caution">
    <text evidence="1">The sequence shown here is derived from an EMBL/GenBank/DDBJ whole genome shotgun (WGS) entry which is preliminary data.</text>
</comment>
<dbReference type="EMBL" id="MAXA01000241">
    <property type="protein sequence ID" value="OHV23110.1"/>
    <property type="molecule type" value="Genomic_DNA"/>
</dbReference>
<protein>
    <submittedName>
        <fullName evidence="1">Uncharacterized protein</fullName>
    </submittedName>
</protein>
<dbReference type="AlphaFoldDB" id="A0A1S1PN66"/>
<reference evidence="2" key="1">
    <citation type="submission" date="2016-07" db="EMBL/GenBank/DDBJ databases">
        <title>Frankia sp. NRRL B-16219 Genome sequencing.</title>
        <authorList>
            <person name="Ghodhbane-Gtari F."/>
            <person name="Swanson E."/>
            <person name="Gueddou A."/>
            <person name="Louati M."/>
            <person name="Nouioui I."/>
            <person name="Hezbri K."/>
            <person name="Abebe-Akele F."/>
            <person name="Simpson S."/>
            <person name="Morris K."/>
            <person name="Thomas K."/>
            <person name="Gtari M."/>
            <person name="Tisa L.S."/>
        </authorList>
    </citation>
    <scope>NUCLEOTIDE SEQUENCE [LARGE SCALE GENOMIC DNA]</scope>
    <source>
        <strain evidence="2">NRRL B-16219</strain>
    </source>
</reference>
<dbReference type="Proteomes" id="UP000179769">
    <property type="component" value="Unassembled WGS sequence"/>
</dbReference>
<evidence type="ECO:0000313" key="2">
    <source>
        <dbReference type="Proteomes" id="UP000179769"/>
    </source>
</evidence>
<organism evidence="1 2">
    <name type="scientific">Parafrankia soli</name>
    <dbReference type="NCBI Taxonomy" id="2599596"/>
    <lineage>
        <taxon>Bacteria</taxon>
        <taxon>Bacillati</taxon>
        <taxon>Actinomycetota</taxon>
        <taxon>Actinomycetes</taxon>
        <taxon>Frankiales</taxon>
        <taxon>Frankiaceae</taxon>
        <taxon>Parafrankia</taxon>
    </lineage>
</organism>
<proteinExistence type="predicted"/>
<keyword evidence="2" id="KW-1185">Reference proteome</keyword>
<evidence type="ECO:0000313" key="1">
    <source>
        <dbReference type="EMBL" id="OHV23110.1"/>
    </source>
</evidence>
<name>A0A1S1PN66_9ACTN</name>